<dbReference type="EMBL" id="RPFW01000006">
    <property type="protein sequence ID" value="TVZ01503.1"/>
    <property type="molecule type" value="Genomic_DNA"/>
</dbReference>
<dbReference type="OrthoDB" id="4804006at2"/>
<keyword evidence="1" id="KW-0413">Isomerase</keyword>
<feature type="binding site" description="axial binding residue" evidence="1">
    <location>
        <position position="189"/>
    </location>
    <ligand>
        <name>heme b</name>
        <dbReference type="ChEBI" id="CHEBI:60344"/>
    </ligand>
    <ligandPart>
        <name>Fe</name>
        <dbReference type="ChEBI" id="CHEBI:18248"/>
    </ligandPart>
</feature>
<evidence type="ECO:0000313" key="5">
    <source>
        <dbReference type="Proteomes" id="UP000460272"/>
    </source>
</evidence>
<comment type="cofactor">
    <cofactor evidence="1">
        <name>heme b</name>
        <dbReference type="ChEBI" id="CHEBI:60344"/>
    </cofactor>
    <text evidence="1">Binds 1 heme b group per subunit, that coordinates a highly solvent-exposed Fe(III) atom.</text>
</comment>
<dbReference type="EC" id="5.99.-.-" evidence="1"/>
<dbReference type="InterPro" id="IPR022939">
    <property type="entry name" value="Nb(III)_bact/plant"/>
</dbReference>
<dbReference type="InterPro" id="IPR014878">
    <property type="entry name" value="THAP4-like_heme-bd"/>
</dbReference>
<dbReference type="PANTHER" id="PTHR15854:SF4">
    <property type="entry name" value="PEROXYNITRITE ISOMERASE THAP4"/>
    <property type="match status" value="1"/>
</dbReference>
<dbReference type="Pfam" id="PF08768">
    <property type="entry name" value="THAP4_heme-bd"/>
    <property type="match status" value="1"/>
</dbReference>
<gene>
    <name evidence="4" type="ORF">EAS64_28770</name>
</gene>
<dbReference type="InterPro" id="IPR012674">
    <property type="entry name" value="Calycin"/>
</dbReference>
<feature type="compositionally biased region" description="Basic and acidic residues" evidence="2">
    <location>
        <begin position="1"/>
        <end position="11"/>
    </location>
</feature>
<dbReference type="SUPFAM" id="SSF50814">
    <property type="entry name" value="Lipocalins"/>
    <property type="match status" value="1"/>
</dbReference>
<feature type="binding site" evidence="1">
    <location>
        <position position="150"/>
    </location>
    <ligand>
        <name>heme b</name>
        <dbReference type="ChEBI" id="CHEBI:60344"/>
    </ligand>
</feature>
<dbReference type="Gene3D" id="2.40.128.20">
    <property type="match status" value="1"/>
</dbReference>
<dbReference type="PANTHER" id="PTHR15854">
    <property type="entry name" value="THAP4 PROTEIN"/>
    <property type="match status" value="1"/>
</dbReference>
<feature type="binding site" evidence="1">
    <location>
        <position position="46"/>
    </location>
    <ligand>
        <name>heme b</name>
        <dbReference type="ChEBI" id="CHEBI:60344"/>
    </ligand>
</feature>
<evidence type="ECO:0000259" key="3">
    <source>
        <dbReference type="Pfam" id="PF08768"/>
    </source>
</evidence>
<dbReference type="Proteomes" id="UP000460272">
    <property type="component" value="Unassembled WGS sequence"/>
</dbReference>
<comment type="domain">
    <text evidence="1">Forms a 10-stranded antiparallel beta-barrel structure able to accommodate a hydrophobic ligand in its interior. In fact, this fold hosts the heme group, which is located in a wide surface cleft.</text>
</comment>
<organism evidence="4 5">
    <name type="scientific">Trebonia kvetii</name>
    <dbReference type="NCBI Taxonomy" id="2480626"/>
    <lineage>
        <taxon>Bacteria</taxon>
        <taxon>Bacillati</taxon>
        <taxon>Actinomycetota</taxon>
        <taxon>Actinomycetes</taxon>
        <taxon>Streptosporangiales</taxon>
        <taxon>Treboniaceae</taxon>
        <taxon>Trebonia</taxon>
    </lineage>
</organism>
<dbReference type="HAMAP" id="MF_01297">
    <property type="entry name" value="nitrobindin"/>
    <property type="match status" value="1"/>
</dbReference>
<dbReference type="GO" id="GO:0046872">
    <property type="term" value="F:metal ion binding"/>
    <property type="evidence" value="ECO:0007669"/>
    <property type="project" value="UniProtKB-KW"/>
</dbReference>
<keyword evidence="5" id="KW-1185">Reference proteome</keyword>
<comment type="function">
    <text evidence="1">Heme-binding protein able to scavenge peroxynitrite and to protect free L-tyrosine against peroxynitrite-mediated nitration, by acting as a peroxynitrite isomerase that converts peroxynitrite to nitrate. Therefore, this protein likely plays a role in peroxynitrite sensing and in the detoxification of reactive nitrogen and oxygen species (RNS and ROS, respectively). Is able to bind nitric oxide (NO) in vitro, but may act as a sensor of peroxynitrite levels in vivo.</text>
</comment>
<feature type="region of interest" description="Disordered" evidence="2">
    <location>
        <begin position="1"/>
        <end position="22"/>
    </location>
</feature>
<evidence type="ECO:0000256" key="1">
    <source>
        <dbReference type="HAMAP-Rule" id="MF_01297"/>
    </source>
</evidence>
<comment type="pathway">
    <text evidence="1">Nitrogen metabolism.</text>
</comment>
<evidence type="ECO:0000256" key="2">
    <source>
        <dbReference type="SAM" id="MobiDB-lite"/>
    </source>
</evidence>
<dbReference type="RefSeq" id="WP_145858156.1">
    <property type="nucleotide sequence ID" value="NZ_RPFW01000006.1"/>
</dbReference>
<accession>A0A6P2BWC9</accession>
<dbReference type="AlphaFoldDB" id="A0A6P2BWC9"/>
<keyword evidence="1" id="KW-0349">Heme</keyword>
<keyword evidence="1" id="KW-0408">Iron</keyword>
<comment type="similarity">
    <text evidence="1">Belongs to the nitrobindin family.</text>
</comment>
<evidence type="ECO:0000313" key="4">
    <source>
        <dbReference type="EMBL" id="TVZ01503.1"/>
    </source>
</evidence>
<comment type="caution">
    <text evidence="4">The sequence shown here is derived from an EMBL/GenBank/DDBJ whole genome shotgun (WGS) entry which is preliminary data.</text>
</comment>
<dbReference type="GO" id="GO:0062213">
    <property type="term" value="F:peroxynitrite isomerase activity"/>
    <property type="evidence" value="ECO:0007669"/>
    <property type="project" value="UniProtKB-UniRule"/>
</dbReference>
<reference evidence="4 5" key="1">
    <citation type="submission" date="2018-11" db="EMBL/GenBank/DDBJ databases">
        <title>Trebonia kvetii gen.nov., sp.nov., a novel acidophilic actinobacterium, and proposal of the new actinobacterial family Treboniaceae fam. nov.</title>
        <authorList>
            <person name="Rapoport D."/>
            <person name="Sagova-Mareckova M."/>
            <person name="Sedlacek I."/>
            <person name="Provaznik J."/>
            <person name="Kralova S."/>
            <person name="Pavlinic D."/>
            <person name="Benes V."/>
            <person name="Kopecky J."/>
        </authorList>
    </citation>
    <scope>NUCLEOTIDE SEQUENCE [LARGE SCALE GENOMIC DNA]</scope>
    <source>
        <strain evidence="4 5">15Tr583</strain>
    </source>
</reference>
<protein>
    <recommendedName>
        <fullName evidence="1">Peroxynitrite isomerase</fullName>
        <ecNumber evidence="1">5.99.-.-</ecNumber>
    </recommendedName>
    <alternativeName>
        <fullName evidence="1">Ferric nitrobindin</fullName>
        <shortName evidence="1">Nb(III)</shortName>
    </alternativeName>
</protein>
<proteinExistence type="inferred from homology"/>
<name>A0A6P2BWC9_9ACTN</name>
<dbReference type="CDD" id="cd07828">
    <property type="entry name" value="lipocalin_heme-bd-THAP4-like"/>
    <property type="match status" value="1"/>
</dbReference>
<feature type="domain" description="THAP4-like heme-binding" evidence="3">
    <location>
        <begin position="26"/>
        <end position="195"/>
    </location>
</feature>
<dbReference type="InterPro" id="IPR045165">
    <property type="entry name" value="Nitrobindin"/>
</dbReference>
<feature type="short sequence motif" description="GXWXGXG" evidence="1">
    <location>
        <begin position="34"/>
        <end position="40"/>
    </location>
</feature>
<sequence>MTDDGAQRGDETQAEITSLPPEHPAIAPLSFLLGRWRGTGKGDYPTIKSFDFLQEVTFSHIGKPYLIYTSRSWRLATDDDGELKRDEAGELIRVEPLAVEAGFWRPQPEGKVEVLLSHPTGITEIYAGEFRSMTSIELVTDAVARTATAKPYTAGKRLYGLVPSQVREGEKDLAYAFDMAAMGQPLTPHLWAVLQWDWIE</sequence>
<comment type="catalytic activity">
    <reaction evidence="1">
        <text>peroxynitrite = nitrate</text>
        <dbReference type="Rhea" id="RHEA:63116"/>
        <dbReference type="ChEBI" id="CHEBI:17632"/>
        <dbReference type="ChEBI" id="CHEBI:25941"/>
    </reaction>
</comment>
<keyword evidence="1" id="KW-0479">Metal-binding</keyword>
<dbReference type="GO" id="GO:0020037">
    <property type="term" value="F:heme binding"/>
    <property type="evidence" value="ECO:0007669"/>
    <property type="project" value="UniProtKB-UniRule"/>
</dbReference>